<dbReference type="GO" id="GO:0016787">
    <property type="term" value="F:hydrolase activity"/>
    <property type="evidence" value="ECO:0007669"/>
    <property type="project" value="UniProtKB-KW"/>
</dbReference>
<dbReference type="InterPro" id="IPR029058">
    <property type="entry name" value="AB_hydrolase_fold"/>
</dbReference>
<accession>A0A1I1W1R0</accession>
<reference evidence="2" key="2">
    <citation type="submission" date="2016-10" db="EMBL/GenBank/DDBJ databases">
        <authorList>
            <person name="de Groot N.N."/>
        </authorList>
    </citation>
    <scope>NUCLEOTIDE SEQUENCE [LARGE SCALE GENOMIC DNA]</scope>
    <source>
        <strain evidence="2">ATCC 20501</strain>
    </source>
</reference>
<dbReference type="Proteomes" id="UP000236729">
    <property type="component" value="Unassembled WGS sequence"/>
</dbReference>
<dbReference type="AlphaFoldDB" id="A0A1H6DYA6"/>
<keyword evidence="2" id="KW-0378">Hydrolase</keyword>
<accession>A0A1H6DYA6</accession>
<dbReference type="PRINTS" id="PR00111">
    <property type="entry name" value="ABHYDROLASE"/>
</dbReference>
<gene>
    <name evidence="2" type="ORF">SAMN02982929_05059</name>
    <name evidence="3" type="ORF">SAMN05216506_10732</name>
</gene>
<dbReference type="Pfam" id="PF12697">
    <property type="entry name" value="Abhydrolase_6"/>
    <property type="match status" value="1"/>
</dbReference>
<dbReference type="Proteomes" id="UP000199690">
    <property type="component" value="Unassembled WGS sequence"/>
</dbReference>
<keyword evidence="4" id="KW-1185">Reference proteome</keyword>
<evidence type="ECO:0000259" key="1">
    <source>
        <dbReference type="Pfam" id="PF12697"/>
    </source>
</evidence>
<dbReference type="EMBL" id="FOME01000007">
    <property type="protein sequence ID" value="SFD86890.1"/>
    <property type="molecule type" value="Genomic_DNA"/>
</dbReference>
<protein>
    <submittedName>
        <fullName evidence="2">Lysophospholipase, alpha-beta hydrolase superfamily</fullName>
    </submittedName>
</protein>
<dbReference type="Gene3D" id="3.40.50.1820">
    <property type="entry name" value="alpha/beta hydrolase"/>
    <property type="match status" value="1"/>
</dbReference>
<evidence type="ECO:0000313" key="5">
    <source>
        <dbReference type="Proteomes" id="UP000236729"/>
    </source>
</evidence>
<dbReference type="EMBL" id="FNVB01000008">
    <property type="protein sequence ID" value="SEG89753.1"/>
    <property type="molecule type" value="Genomic_DNA"/>
</dbReference>
<reference evidence="4 5" key="1">
    <citation type="submission" date="2016-10" db="EMBL/GenBank/DDBJ databases">
        <authorList>
            <person name="Varghese N."/>
            <person name="Submissions S."/>
        </authorList>
    </citation>
    <scope>NUCLEOTIDE SEQUENCE [LARGE SCALE GENOMIC DNA]</scope>
    <source>
        <strain evidence="5">ATCC 20501</strain>
        <strain evidence="3 4">CGMCC 4.3529</strain>
    </source>
</reference>
<evidence type="ECO:0000313" key="3">
    <source>
        <dbReference type="EMBL" id="SFD86890.1"/>
    </source>
</evidence>
<evidence type="ECO:0000313" key="2">
    <source>
        <dbReference type="EMBL" id="SEG89753.1"/>
    </source>
</evidence>
<dbReference type="PANTHER" id="PTHR43689">
    <property type="entry name" value="HYDROLASE"/>
    <property type="match status" value="1"/>
</dbReference>
<proteinExistence type="predicted"/>
<dbReference type="InterPro" id="IPR000073">
    <property type="entry name" value="AB_hydrolase_1"/>
</dbReference>
<organism evidence="2 5">
    <name type="scientific">Saccharopolyspora kobensis</name>
    <dbReference type="NCBI Taxonomy" id="146035"/>
    <lineage>
        <taxon>Bacteria</taxon>
        <taxon>Bacillati</taxon>
        <taxon>Actinomycetota</taxon>
        <taxon>Actinomycetes</taxon>
        <taxon>Pseudonocardiales</taxon>
        <taxon>Pseudonocardiaceae</taxon>
        <taxon>Saccharopolyspora</taxon>
    </lineage>
</organism>
<feature type="domain" description="AB hydrolase-1" evidence="1">
    <location>
        <begin position="83"/>
        <end position="319"/>
    </location>
</feature>
<sequence length="339" mass="36977">MRAVPFTPYVRSVPSSAPSTPGSATDVGPGYREQLYWLRYQDFFPGALRITEENAPAEHWWSWRDVRVHVDRVTREHAPAKLIALHGIGTYGRMLAPFGRLPSLADLEFIAPDLPGFGLTRASRRGTTYQDWIDCVRDLVALERARDDRPIVLLGMSTGGRLAYDVAARAGGDVAGVIATCLIDPQRSEARRRLAARPEMARWSGLLGLVPGPLSTARVPTHWLANIAAVSNHAQLANLVWADPIGGGSWLALGFVRSCLGAAPAVRPEAFTGPPVLLAHPADDRWTPPLLSERFFDRIGGPTRSAALTGAGHLPVEESGLADLDRAIRDFFEEFGLPW</sequence>
<evidence type="ECO:0000313" key="4">
    <source>
        <dbReference type="Proteomes" id="UP000199690"/>
    </source>
</evidence>
<dbReference type="SUPFAM" id="SSF53474">
    <property type="entry name" value="alpha/beta-Hydrolases"/>
    <property type="match status" value="1"/>
</dbReference>
<name>A0A1H6DYA6_9PSEU</name>
<dbReference type="PANTHER" id="PTHR43689:SF8">
    <property type="entry name" value="ALPHA_BETA-HYDROLASES SUPERFAMILY PROTEIN"/>
    <property type="match status" value="1"/>
</dbReference>